<dbReference type="Proteomes" id="UP000299102">
    <property type="component" value="Unassembled WGS sequence"/>
</dbReference>
<dbReference type="AlphaFoldDB" id="A0A4C1TSB8"/>
<protein>
    <submittedName>
        <fullName evidence="2">Uncharacterized protein</fullName>
    </submittedName>
</protein>
<gene>
    <name evidence="2" type="ORF">EVAR_101907_1</name>
</gene>
<accession>A0A4C1TSB8</accession>
<comment type="caution">
    <text evidence="2">The sequence shown here is derived from an EMBL/GenBank/DDBJ whole genome shotgun (WGS) entry which is preliminary data.</text>
</comment>
<evidence type="ECO:0000313" key="3">
    <source>
        <dbReference type="Proteomes" id="UP000299102"/>
    </source>
</evidence>
<name>A0A4C1TSB8_EUMVA</name>
<proteinExistence type="predicted"/>
<evidence type="ECO:0000313" key="2">
    <source>
        <dbReference type="EMBL" id="GBP16879.1"/>
    </source>
</evidence>
<dbReference type="EMBL" id="BGZK01000083">
    <property type="protein sequence ID" value="GBP16879.1"/>
    <property type="molecule type" value="Genomic_DNA"/>
</dbReference>
<reference evidence="2 3" key="1">
    <citation type="journal article" date="2019" name="Commun. Biol.">
        <title>The bagworm genome reveals a unique fibroin gene that provides high tensile strength.</title>
        <authorList>
            <person name="Kono N."/>
            <person name="Nakamura H."/>
            <person name="Ohtoshi R."/>
            <person name="Tomita M."/>
            <person name="Numata K."/>
            <person name="Arakawa K."/>
        </authorList>
    </citation>
    <scope>NUCLEOTIDE SEQUENCE [LARGE SCALE GENOMIC DNA]</scope>
</reference>
<organism evidence="2 3">
    <name type="scientific">Eumeta variegata</name>
    <name type="common">Bagworm moth</name>
    <name type="synonym">Eumeta japonica</name>
    <dbReference type="NCBI Taxonomy" id="151549"/>
    <lineage>
        <taxon>Eukaryota</taxon>
        <taxon>Metazoa</taxon>
        <taxon>Ecdysozoa</taxon>
        <taxon>Arthropoda</taxon>
        <taxon>Hexapoda</taxon>
        <taxon>Insecta</taxon>
        <taxon>Pterygota</taxon>
        <taxon>Neoptera</taxon>
        <taxon>Endopterygota</taxon>
        <taxon>Lepidoptera</taxon>
        <taxon>Glossata</taxon>
        <taxon>Ditrysia</taxon>
        <taxon>Tineoidea</taxon>
        <taxon>Psychidae</taxon>
        <taxon>Oiketicinae</taxon>
        <taxon>Eumeta</taxon>
    </lineage>
</organism>
<evidence type="ECO:0000256" key="1">
    <source>
        <dbReference type="SAM" id="MobiDB-lite"/>
    </source>
</evidence>
<keyword evidence="3" id="KW-1185">Reference proteome</keyword>
<sequence>MLSQIAGPGSVELPQPRGELELVFNTSLNEEDVPSRAHPAYKSGNEITFAYHIQSGLTIIRVQWRDKDPAQRESPNPLDPALSTM</sequence>
<feature type="region of interest" description="Disordered" evidence="1">
    <location>
        <begin position="66"/>
        <end position="85"/>
    </location>
</feature>